<evidence type="ECO:0000256" key="1">
    <source>
        <dbReference type="SAM" id="MobiDB-lite"/>
    </source>
</evidence>
<name>A0AAV9ZDM6_9AGAR</name>
<feature type="compositionally biased region" description="Low complexity" evidence="1">
    <location>
        <begin position="112"/>
        <end position="133"/>
    </location>
</feature>
<evidence type="ECO:0000313" key="3">
    <source>
        <dbReference type="Proteomes" id="UP001362999"/>
    </source>
</evidence>
<accession>A0AAV9ZDM6</accession>
<comment type="caution">
    <text evidence="2">The sequence shown here is derived from an EMBL/GenBank/DDBJ whole genome shotgun (WGS) entry which is preliminary data.</text>
</comment>
<feature type="region of interest" description="Disordered" evidence="1">
    <location>
        <begin position="496"/>
        <end position="517"/>
    </location>
</feature>
<feature type="region of interest" description="Disordered" evidence="1">
    <location>
        <begin position="197"/>
        <end position="218"/>
    </location>
</feature>
<dbReference type="AlphaFoldDB" id="A0AAV9ZDM6"/>
<feature type="compositionally biased region" description="Pro residues" evidence="1">
    <location>
        <begin position="209"/>
        <end position="218"/>
    </location>
</feature>
<reference evidence="2 3" key="1">
    <citation type="journal article" date="2024" name="J Genomics">
        <title>Draft genome sequencing and assembly of Favolaschia claudopus CIRM-BRFM 2984 isolated from oak limbs.</title>
        <authorList>
            <person name="Navarro D."/>
            <person name="Drula E."/>
            <person name="Chaduli D."/>
            <person name="Cazenave R."/>
            <person name="Ahrendt S."/>
            <person name="Wang J."/>
            <person name="Lipzen A."/>
            <person name="Daum C."/>
            <person name="Barry K."/>
            <person name="Grigoriev I.V."/>
            <person name="Favel A."/>
            <person name="Rosso M.N."/>
            <person name="Martin F."/>
        </authorList>
    </citation>
    <scope>NUCLEOTIDE SEQUENCE [LARGE SCALE GENOMIC DNA]</scope>
    <source>
        <strain evidence="2 3">CIRM-BRFM 2984</strain>
    </source>
</reference>
<dbReference type="Proteomes" id="UP001362999">
    <property type="component" value="Unassembled WGS sequence"/>
</dbReference>
<evidence type="ECO:0000313" key="2">
    <source>
        <dbReference type="EMBL" id="KAK6978125.1"/>
    </source>
</evidence>
<proteinExistence type="predicted"/>
<keyword evidence="3" id="KW-1185">Reference proteome</keyword>
<gene>
    <name evidence="2" type="ORF">R3P38DRAFT_3376841</name>
</gene>
<protein>
    <submittedName>
        <fullName evidence="2">Uncharacterized protein</fullName>
    </submittedName>
</protein>
<sequence length="517" mass="57035">MLMQWKLLRPRSKRIRCFGIYANNRNGVQSEVNTRLKWFIVLWEDYGGLLFALWIIRRMSQLVSCKYKMSAYNNSGAVVLPTRRRSNSAIISWAAKVQPGSPPPRSPRRRPSTSSSRRPSICSRRPSISTPSPKDSLKFDLTQIGYSSVFVHFPITPSTPSPFLRQTTDAHIPVPPVPASPKAPRVLKHFRSLSALTRSRSKSVSASVPVPPMPPMPPMPTTTLPTPNPTKKPQFPAVPVIAKRKKTTDYQKNIPRRAPAPPAPMPLANELALMQLLGGGSIESHAKRVMAQQAKAAGPGVGVGEVYRDEKGGVWWDEEEEWEYKGLLDGDGEGPDAWVQFHGENKENNDMEGLAGDSEARRGSVSTQDSDLDVRYLVKPVEDEGMADYFPLPRRTGKNLLALPARPHRLAKHLNKPGLLLVDDAFSVSSPTSPKFKRLDDGKKDFFEASFVPAPLTAPVSSQQTLLAPPPSVFPPSLVSPSVSSFRVPRARRMSAASAMTSGGKARGLKGFFRRRD</sequence>
<organism evidence="2 3">
    <name type="scientific">Favolaschia claudopus</name>
    <dbReference type="NCBI Taxonomy" id="2862362"/>
    <lineage>
        <taxon>Eukaryota</taxon>
        <taxon>Fungi</taxon>
        <taxon>Dikarya</taxon>
        <taxon>Basidiomycota</taxon>
        <taxon>Agaricomycotina</taxon>
        <taxon>Agaricomycetes</taxon>
        <taxon>Agaricomycetidae</taxon>
        <taxon>Agaricales</taxon>
        <taxon>Marasmiineae</taxon>
        <taxon>Mycenaceae</taxon>
        <taxon>Favolaschia</taxon>
    </lineage>
</organism>
<dbReference type="EMBL" id="JAWWNJ010000161">
    <property type="protein sequence ID" value="KAK6978125.1"/>
    <property type="molecule type" value="Genomic_DNA"/>
</dbReference>
<feature type="region of interest" description="Disordered" evidence="1">
    <location>
        <begin position="96"/>
        <end position="136"/>
    </location>
</feature>